<feature type="signal peptide" evidence="2">
    <location>
        <begin position="1"/>
        <end position="17"/>
    </location>
</feature>
<evidence type="ECO:0000313" key="3">
    <source>
        <dbReference type="CGD" id="CAL0126811"/>
    </source>
</evidence>
<gene>
    <name evidence="3 4" type="ordered locus">CAGL0A03608g</name>
</gene>
<dbReference type="CGD" id="CAL0126811">
    <property type="gene designation" value="CAGL0A03608g"/>
</dbReference>
<protein>
    <submittedName>
        <fullName evidence="4">Uncharacterized protein</fullName>
    </submittedName>
</protein>
<evidence type="ECO:0000256" key="1">
    <source>
        <dbReference type="SAM" id="MobiDB-lite"/>
    </source>
</evidence>
<feature type="region of interest" description="Disordered" evidence="1">
    <location>
        <begin position="127"/>
        <end position="175"/>
    </location>
</feature>
<dbReference type="HOGENOM" id="CLU_1288748_0_0_1"/>
<keyword evidence="5" id="KW-1185">Reference proteome</keyword>
<dbReference type="AlphaFoldDB" id="Q6FY69"/>
<dbReference type="KEGG" id="cgr:2886349"/>
<evidence type="ECO:0000313" key="5">
    <source>
        <dbReference type="Proteomes" id="UP000002428"/>
    </source>
</evidence>
<proteinExistence type="predicted"/>
<accession>Q6FY69</accession>
<dbReference type="RefSeq" id="XP_444924.1">
    <property type="nucleotide sequence ID" value="XM_444924.1"/>
</dbReference>
<dbReference type="VEuPathDB" id="FungiDB:CAGL0A03608g"/>
<dbReference type="Proteomes" id="UP000002428">
    <property type="component" value="Chromosome A"/>
</dbReference>
<feature type="compositionally biased region" description="Low complexity" evidence="1">
    <location>
        <begin position="135"/>
        <end position="167"/>
    </location>
</feature>
<evidence type="ECO:0000313" key="4">
    <source>
        <dbReference type="EMBL" id="CAG57817.1"/>
    </source>
</evidence>
<sequence length="214" mass="21966">MFICIFQILLFITGTLARSGNVPYRPNNVNNGLLALNNNNNNNDGSDVATAGSAAVSGSVLFLPSSLISSYTADTESQYNTGDESSDLSQFLNGGGLQTALQKTTTGTDDLFGSAATSVVLEEAYSSDRQKELETTLSTTSVVPSSSTSITTSQSSVTSASSSSTSSMPNDPEYSKQISAVSKSLARGSTYKGAGSALAPGISILLSALVSLLT</sequence>
<keyword evidence="2" id="KW-0732">Signal</keyword>
<organism evidence="4 5">
    <name type="scientific">Candida glabrata (strain ATCC 2001 / BCRC 20586 / JCM 3761 / NBRC 0622 / NRRL Y-65 / CBS 138)</name>
    <name type="common">Yeast</name>
    <name type="synonym">Nakaseomyces glabratus</name>
    <dbReference type="NCBI Taxonomy" id="284593"/>
    <lineage>
        <taxon>Eukaryota</taxon>
        <taxon>Fungi</taxon>
        <taxon>Dikarya</taxon>
        <taxon>Ascomycota</taxon>
        <taxon>Saccharomycotina</taxon>
        <taxon>Saccharomycetes</taxon>
        <taxon>Saccharomycetales</taxon>
        <taxon>Saccharomycetaceae</taxon>
        <taxon>Nakaseomyces</taxon>
    </lineage>
</organism>
<evidence type="ECO:0000256" key="2">
    <source>
        <dbReference type="SAM" id="SignalP"/>
    </source>
</evidence>
<dbReference type="InParanoid" id="Q6FY69"/>
<reference evidence="4 5" key="1">
    <citation type="journal article" date="2004" name="Nature">
        <title>Genome evolution in yeasts.</title>
        <authorList>
            <consortium name="Genolevures"/>
            <person name="Dujon B."/>
            <person name="Sherman D."/>
            <person name="Fischer G."/>
            <person name="Durrens P."/>
            <person name="Casaregola S."/>
            <person name="Lafontaine I."/>
            <person name="de Montigny J."/>
            <person name="Marck C."/>
            <person name="Neuveglise C."/>
            <person name="Talla E."/>
            <person name="Goffard N."/>
            <person name="Frangeul L."/>
            <person name="Aigle M."/>
            <person name="Anthouard V."/>
            <person name="Babour A."/>
            <person name="Barbe V."/>
            <person name="Barnay S."/>
            <person name="Blanchin S."/>
            <person name="Beckerich J.M."/>
            <person name="Beyne E."/>
            <person name="Bleykasten C."/>
            <person name="Boisrame A."/>
            <person name="Boyer J."/>
            <person name="Cattolico L."/>
            <person name="Confanioleri F."/>
            <person name="de Daruvar A."/>
            <person name="Despons L."/>
            <person name="Fabre E."/>
            <person name="Fairhead C."/>
            <person name="Ferry-Dumazet H."/>
            <person name="Groppi A."/>
            <person name="Hantraye F."/>
            <person name="Hennequin C."/>
            <person name="Jauniaux N."/>
            <person name="Joyet P."/>
            <person name="Kachouri R."/>
            <person name="Kerrest A."/>
            <person name="Koszul R."/>
            <person name="Lemaire M."/>
            <person name="Lesur I."/>
            <person name="Ma L."/>
            <person name="Muller H."/>
            <person name="Nicaud J.M."/>
            <person name="Nikolski M."/>
            <person name="Oztas S."/>
            <person name="Ozier-Kalogeropoulos O."/>
            <person name="Pellenz S."/>
            <person name="Potier S."/>
            <person name="Richard G.F."/>
            <person name="Straub M.L."/>
            <person name="Suleau A."/>
            <person name="Swennene D."/>
            <person name="Tekaia F."/>
            <person name="Wesolowski-Louvel M."/>
            <person name="Westhof E."/>
            <person name="Wirth B."/>
            <person name="Zeniou-Meyer M."/>
            <person name="Zivanovic I."/>
            <person name="Bolotin-Fukuhara M."/>
            <person name="Thierry A."/>
            <person name="Bouchier C."/>
            <person name="Caudron B."/>
            <person name="Scarpelli C."/>
            <person name="Gaillardin C."/>
            <person name="Weissenbach J."/>
            <person name="Wincker P."/>
            <person name="Souciet J.L."/>
        </authorList>
    </citation>
    <scope>NUCLEOTIDE SEQUENCE [LARGE SCALE GENOMIC DNA]</scope>
    <source>
        <strain evidence="5">ATCC 2001 / BCRC 20586 / JCM 3761 / NBRC 0622 / NRRL Y-65 / CBS 138</strain>
    </source>
</reference>
<name>Q6FY69_CANGA</name>
<feature type="chain" id="PRO_5004274293" evidence="2">
    <location>
        <begin position="18"/>
        <end position="214"/>
    </location>
</feature>
<dbReference type="EMBL" id="CR380947">
    <property type="protein sequence ID" value="CAG57817.1"/>
    <property type="molecule type" value="Genomic_DNA"/>
</dbReference>